<dbReference type="Gene3D" id="3.40.50.2300">
    <property type="match status" value="1"/>
</dbReference>
<organism evidence="9 10">
    <name type="scientific">Opitutus terrae (strain DSM 11246 / JCM 15787 / PB90-1)</name>
    <dbReference type="NCBI Taxonomy" id="452637"/>
    <lineage>
        <taxon>Bacteria</taxon>
        <taxon>Pseudomonadati</taxon>
        <taxon>Verrucomicrobiota</taxon>
        <taxon>Opitutia</taxon>
        <taxon>Opitutales</taxon>
        <taxon>Opitutaceae</taxon>
        <taxon>Opitutus</taxon>
    </lineage>
</organism>
<dbReference type="SMART" id="SM00448">
    <property type="entry name" value="REC"/>
    <property type="match status" value="1"/>
</dbReference>
<evidence type="ECO:0000256" key="3">
    <source>
        <dbReference type="ARBA" id="ARBA00022553"/>
    </source>
</evidence>
<dbReference type="Proteomes" id="UP000007013">
    <property type="component" value="Chromosome"/>
</dbReference>
<gene>
    <name evidence="9" type="ordered locus">Oter_1530</name>
</gene>
<name>B1ZTM8_OPITP</name>
<dbReference type="InterPro" id="IPR003594">
    <property type="entry name" value="HATPase_dom"/>
</dbReference>
<dbReference type="InterPro" id="IPR036097">
    <property type="entry name" value="HisK_dim/P_sf"/>
</dbReference>
<dbReference type="InterPro" id="IPR000014">
    <property type="entry name" value="PAS"/>
</dbReference>
<feature type="modified residue" description="4-aspartylphosphate" evidence="4">
    <location>
        <position position="749"/>
    </location>
</feature>
<dbReference type="InterPro" id="IPR035965">
    <property type="entry name" value="PAS-like_dom_sf"/>
</dbReference>
<keyword evidence="6" id="KW-0812">Transmembrane</keyword>
<keyword evidence="10" id="KW-1185">Reference proteome</keyword>
<dbReference type="SUPFAM" id="SSF55785">
    <property type="entry name" value="PYP-like sensor domain (PAS domain)"/>
    <property type="match status" value="1"/>
</dbReference>
<dbReference type="STRING" id="452637.Oter_1530"/>
<dbReference type="EC" id="2.7.13.3" evidence="2"/>
<dbReference type="Gene3D" id="3.30.565.10">
    <property type="entry name" value="Histidine kinase-like ATPase, C-terminal domain"/>
    <property type="match status" value="1"/>
</dbReference>
<dbReference type="SMART" id="SM00387">
    <property type="entry name" value="HATPase_c"/>
    <property type="match status" value="1"/>
</dbReference>
<evidence type="ECO:0000256" key="2">
    <source>
        <dbReference type="ARBA" id="ARBA00012438"/>
    </source>
</evidence>
<accession>B1ZTM8</accession>
<dbReference type="PRINTS" id="PR00344">
    <property type="entry name" value="BCTRLSENSOR"/>
</dbReference>
<dbReference type="eggNOG" id="COG0784">
    <property type="taxonomic scope" value="Bacteria"/>
</dbReference>
<dbReference type="PROSITE" id="PS50109">
    <property type="entry name" value="HIS_KIN"/>
    <property type="match status" value="1"/>
</dbReference>
<comment type="catalytic activity">
    <reaction evidence="1">
        <text>ATP + protein L-histidine = ADP + protein N-phospho-L-histidine.</text>
        <dbReference type="EC" id="2.7.13.3"/>
    </reaction>
</comment>
<dbReference type="InterPro" id="IPR003661">
    <property type="entry name" value="HisK_dim/P_dom"/>
</dbReference>
<dbReference type="eggNOG" id="COG4191">
    <property type="taxonomic scope" value="Bacteria"/>
</dbReference>
<dbReference type="NCBIfam" id="TIGR00229">
    <property type="entry name" value="sensory_box"/>
    <property type="match status" value="1"/>
</dbReference>
<evidence type="ECO:0000313" key="10">
    <source>
        <dbReference type="Proteomes" id="UP000007013"/>
    </source>
</evidence>
<feature type="domain" description="Histidine kinase" evidence="7">
    <location>
        <begin position="455"/>
        <end position="678"/>
    </location>
</feature>
<feature type="transmembrane region" description="Helical" evidence="6">
    <location>
        <begin position="22"/>
        <end position="45"/>
    </location>
</feature>
<dbReference type="SMART" id="SM00091">
    <property type="entry name" value="PAS"/>
    <property type="match status" value="1"/>
</dbReference>
<keyword evidence="9" id="KW-0418">Kinase</keyword>
<keyword evidence="6" id="KW-0472">Membrane</keyword>
<protein>
    <recommendedName>
        <fullName evidence="2">histidine kinase</fullName>
        <ecNumber evidence="2">2.7.13.3</ecNumber>
    </recommendedName>
</protein>
<dbReference type="InterPro" id="IPR029016">
    <property type="entry name" value="GAF-like_dom_sf"/>
</dbReference>
<dbReference type="Pfam" id="PF00072">
    <property type="entry name" value="Response_reg"/>
    <property type="match status" value="1"/>
</dbReference>
<dbReference type="CDD" id="cd00082">
    <property type="entry name" value="HisKA"/>
    <property type="match status" value="1"/>
</dbReference>
<dbReference type="SUPFAM" id="SSF55781">
    <property type="entry name" value="GAF domain-like"/>
    <property type="match status" value="1"/>
</dbReference>
<dbReference type="HOGENOM" id="CLU_000445_114_51_0"/>
<dbReference type="InterPro" id="IPR036890">
    <property type="entry name" value="HATPase_C_sf"/>
</dbReference>
<evidence type="ECO:0000313" key="9">
    <source>
        <dbReference type="EMBL" id="ACB74814.1"/>
    </source>
</evidence>
<evidence type="ECO:0000256" key="6">
    <source>
        <dbReference type="SAM" id="Phobius"/>
    </source>
</evidence>
<dbReference type="EMBL" id="CP001032">
    <property type="protein sequence ID" value="ACB74814.1"/>
    <property type="molecule type" value="Genomic_DNA"/>
</dbReference>
<dbReference type="CDD" id="cd00130">
    <property type="entry name" value="PAS"/>
    <property type="match status" value="1"/>
</dbReference>
<evidence type="ECO:0000256" key="5">
    <source>
        <dbReference type="SAM" id="Coils"/>
    </source>
</evidence>
<proteinExistence type="predicted"/>
<feature type="domain" description="Response regulatory" evidence="8">
    <location>
        <begin position="698"/>
        <end position="814"/>
    </location>
</feature>
<dbReference type="InterPro" id="IPR004358">
    <property type="entry name" value="Sig_transdc_His_kin-like_C"/>
</dbReference>
<dbReference type="Gene3D" id="3.30.450.40">
    <property type="match status" value="1"/>
</dbReference>
<sequence>MRIGLLLAQVLAQEESLFRSTVFTTAGAVANAVTAAAFLAVPFALFSLHRSERRRPALLGVAGAGAVVAGILHVPGIWSADATVTLPAALLKLSVAVGATAGVMLLFEYARRAAATVRDAADRNHELARKLDDLRRTNVTLQASEAMFRSFLDHCPALAWITDEDGTFHYVSEPCRRHHRAAGELLGRRITDIFPAERAQRHLEHNRQVLAEQKLLEFDEPGEGGIEHRVFKFPLRDGNDRRLVAGIAFDVTEQRRVRETLRDQSGLHAALGEAMRVYLESGDWARTFALLLRCALVQTRSEFGFVGVVLDRQRLRLVAGEGPEWMRQVSRELRAEPGAKAASDVDFSRLEPPLPRALRTGEVVAVDPPDGETSEPARGSFFALPILREKQVVGLLGVGRSTGRYDGNSPGQLVQISQQAGVFCDCYRRELREGALEEQLRVAQKMEAVGMLAGGVAHDFNNLLQVIQGYTGIALEASTTIAERRASLEQVRHASERATQLTRQLLAFGRRQNLQQSDLDLNQAIRDLLRMIRRLIGEQITVDFIPGHELGNLHADRSQIDQVLLNLCLNARDAIRQGGRITIETENVLVNGAFRESHPWAQPGRYVLMTVSDNGVGMDRETTTRIFEPFFTTKNHEKGTGLGLSVVYGVVKQHGGMVHVYSEPQKGTTFKIYLPIVERSATVVGPKHTPTLARGTETILLAEDEPMVRDLARRILARAGYRVLLACDGPEACALFTQHADTIALAILDVVMPQLGGREVYDRISALRPGLPVIFCSGYAGSALGADLPGGDTRRLLTKPYGADEMLGSVREALDQR</sequence>
<feature type="transmembrane region" description="Helical" evidence="6">
    <location>
        <begin position="57"/>
        <end position="78"/>
    </location>
</feature>
<dbReference type="SUPFAM" id="SSF55874">
    <property type="entry name" value="ATPase domain of HSP90 chaperone/DNA topoisomerase II/histidine kinase"/>
    <property type="match status" value="1"/>
</dbReference>
<dbReference type="InterPro" id="IPR011006">
    <property type="entry name" value="CheY-like_superfamily"/>
</dbReference>
<feature type="coiled-coil region" evidence="5">
    <location>
        <begin position="117"/>
        <end position="144"/>
    </location>
</feature>
<dbReference type="Gene3D" id="1.10.287.130">
    <property type="match status" value="1"/>
</dbReference>
<dbReference type="PANTHER" id="PTHR43065">
    <property type="entry name" value="SENSOR HISTIDINE KINASE"/>
    <property type="match status" value="1"/>
</dbReference>
<dbReference type="PANTHER" id="PTHR43065:SF42">
    <property type="entry name" value="TWO-COMPONENT SENSOR PPRA"/>
    <property type="match status" value="1"/>
</dbReference>
<dbReference type="GO" id="GO:0000155">
    <property type="term" value="F:phosphorelay sensor kinase activity"/>
    <property type="evidence" value="ECO:0007669"/>
    <property type="project" value="InterPro"/>
</dbReference>
<dbReference type="Pfam" id="PF02518">
    <property type="entry name" value="HATPase_c"/>
    <property type="match status" value="1"/>
</dbReference>
<reference evidence="9 10" key="1">
    <citation type="journal article" date="2011" name="J. Bacteriol.">
        <title>Genome sequence of the verrucomicrobium Opitutus terrae PB90-1, an abundant inhabitant of rice paddy soil ecosystems.</title>
        <authorList>
            <person name="van Passel M.W."/>
            <person name="Kant R."/>
            <person name="Palva A."/>
            <person name="Copeland A."/>
            <person name="Lucas S."/>
            <person name="Lapidus A."/>
            <person name="Glavina del Rio T."/>
            <person name="Pitluck S."/>
            <person name="Goltsman E."/>
            <person name="Clum A."/>
            <person name="Sun H."/>
            <person name="Schmutz J."/>
            <person name="Larimer F.W."/>
            <person name="Land M.L."/>
            <person name="Hauser L."/>
            <person name="Kyrpides N."/>
            <person name="Mikhailova N."/>
            <person name="Richardson P.P."/>
            <person name="Janssen P.H."/>
            <person name="de Vos W.M."/>
            <person name="Smidt H."/>
        </authorList>
    </citation>
    <scope>NUCLEOTIDE SEQUENCE [LARGE SCALE GENOMIC DNA]</scope>
    <source>
        <strain evidence="10">DSM 11246 / JCM 15787 / PB90-1</strain>
    </source>
</reference>
<evidence type="ECO:0000259" key="7">
    <source>
        <dbReference type="PROSITE" id="PS50109"/>
    </source>
</evidence>
<evidence type="ECO:0000259" key="8">
    <source>
        <dbReference type="PROSITE" id="PS50110"/>
    </source>
</evidence>
<dbReference type="KEGG" id="ote:Oter_1530"/>
<evidence type="ECO:0000256" key="1">
    <source>
        <dbReference type="ARBA" id="ARBA00000085"/>
    </source>
</evidence>
<dbReference type="InterPro" id="IPR013656">
    <property type="entry name" value="PAS_4"/>
</dbReference>
<keyword evidence="6" id="KW-1133">Transmembrane helix</keyword>
<evidence type="ECO:0000256" key="4">
    <source>
        <dbReference type="PROSITE-ProRule" id="PRU00169"/>
    </source>
</evidence>
<keyword evidence="3 4" id="KW-0597">Phosphoprotein</keyword>
<dbReference type="Pfam" id="PF08448">
    <property type="entry name" value="PAS_4"/>
    <property type="match status" value="1"/>
</dbReference>
<dbReference type="AlphaFoldDB" id="B1ZTM8"/>
<dbReference type="Gene3D" id="3.30.450.20">
    <property type="entry name" value="PAS domain"/>
    <property type="match status" value="1"/>
</dbReference>
<dbReference type="Pfam" id="PF00512">
    <property type="entry name" value="HisKA"/>
    <property type="match status" value="1"/>
</dbReference>
<dbReference type="InterPro" id="IPR005467">
    <property type="entry name" value="His_kinase_dom"/>
</dbReference>
<dbReference type="SUPFAM" id="SSF52172">
    <property type="entry name" value="CheY-like"/>
    <property type="match status" value="1"/>
</dbReference>
<dbReference type="InterPro" id="IPR001789">
    <property type="entry name" value="Sig_transdc_resp-reg_receiver"/>
</dbReference>
<dbReference type="SMART" id="SM00388">
    <property type="entry name" value="HisKA"/>
    <property type="match status" value="1"/>
</dbReference>
<keyword evidence="9" id="KW-0808">Transferase</keyword>
<dbReference type="PROSITE" id="PS50110">
    <property type="entry name" value="RESPONSE_REGULATORY"/>
    <property type="match status" value="1"/>
</dbReference>
<keyword evidence="5" id="KW-0175">Coiled coil</keyword>
<dbReference type="SUPFAM" id="SSF47384">
    <property type="entry name" value="Homodimeric domain of signal transducing histidine kinase"/>
    <property type="match status" value="1"/>
</dbReference>